<comment type="similarity">
    <text evidence="1">Belongs to the Skp family.</text>
</comment>
<evidence type="ECO:0008006" key="5">
    <source>
        <dbReference type="Google" id="ProtNLM"/>
    </source>
</evidence>
<dbReference type="EMBL" id="UOFF01000179">
    <property type="protein sequence ID" value="VAW56098.1"/>
    <property type="molecule type" value="Genomic_DNA"/>
</dbReference>
<dbReference type="Gene3D" id="3.30.910.20">
    <property type="entry name" value="Skp domain"/>
    <property type="match status" value="1"/>
</dbReference>
<proteinExistence type="inferred from homology"/>
<organism evidence="4">
    <name type="scientific">hydrothermal vent metagenome</name>
    <dbReference type="NCBI Taxonomy" id="652676"/>
    <lineage>
        <taxon>unclassified sequences</taxon>
        <taxon>metagenomes</taxon>
        <taxon>ecological metagenomes</taxon>
    </lineage>
</organism>
<evidence type="ECO:0000256" key="2">
    <source>
        <dbReference type="ARBA" id="ARBA00022729"/>
    </source>
</evidence>
<evidence type="ECO:0000256" key="1">
    <source>
        <dbReference type="ARBA" id="ARBA00009091"/>
    </source>
</evidence>
<evidence type="ECO:0000313" key="4">
    <source>
        <dbReference type="EMBL" id="VAW56098.1"/>
    </source>
</evidence>
<sequence length="167" mass="19316">MKKLVTKLLLVGMLIGPSAAFAQKIAVVNINLLLSEYAETKGLNKMLDTHFEKPKAEVEELVEAIKKIEKEIKTNELLLTEVKLTMLKKKLNKTMQQYRIKVGSMEKEFKEMRTKEVTKFRKILYKIIKTFAAEKKFDLILNEGVVFVADELNVTKQISERLKKEVK</sequence>
<feature type="coiled-coil region" evidence="3">
    <location>
        <begin position="58"/>
        <end position="115"/>
    </location>
</feature>
<dbReference type="Pfam" id="PF03938">
    <property type="entry name" value="OmpH"/>
    <property type="match status" value="1"/>
</dbReference>
<dbReference type="InterPro" id="IPR005632">
    <property type="entry name" value="Chaperone_Skp"/>
</dbReference>
<dbReference type="PANTHER" id="PTHR35089">
    <property type="entry name" value="CHAPERONE PROTEIN SKP"/>
    <property type="match status" value="1"/>
</dbReference>
<protein>
    <recommendedName>
        <fullName evidence="5">Outer membrane protein H</fullName>
    </recommendedName>
</protein>
<evidence type="ECO:0000256" key="3">
    <source>
        <dbReference type="SAM" id="Coils"/>
    </source>
</evidence>
<dbReference type="GO" id="GO:0005829">
    <property type="term" value="C:cytosol"/>
    <property type="evidence" value="ECO:0007669"/>
    <property type="project" value="TreeGrafter"/>
</dbReference>
<reference evidence="4" key="1">
    <citation type="submission" date="2018-06" db="EMBL/GenBank/DDBJ databases">
        <authorList>
            <person name="Zhirakovskaya E."/>
        </authorList>
    </citation>
    <scope>NUCLEOTIDE SEQUENCE</scope>
</reference>
<dbReference type="GO" id="GO:0050821">
    <property type="term" value="P:protein stabilization"/>
    <property type="evidence" value="ECO:0007669"/>
    <property type="project" value="TreeGrafter"/>
</dbReference>
<keyword evidence="3" id="KW-0175">Coiled coil</keyword>
<name>A0A3B0WJA7_9ZZZZ</name>
<dbReference type="InterPro" id="IPR024930">
    <property type="entry name" value="Skp_dom_sf"/>
</dbReference>
<accession>A0A3B0WJA7</accession>
<dbReference type="GO" id="GO:0051082">
    <property type="term" value="F:unfolded protein binding"/>
    <property type="evidence" value="ECO:0007669"/>
    <property type="project" value="InterPro"/>
</dbReference>
<dbReference type="PANTHER" id="PTHR35089:SF1">
    <property type="entry name" value="CHAPERONE PROTEIN SKP"/>
    <property type="match status" value="1"/>
</dbReference>
<keyword evidence="2" id="KW-0732">Signal</keyword>
<dbReference type="SUPFAM" id="SSF111384">
    <property type="entry name" value="OmpH-like"/>
    <property type="match status" value="1"/>
</dbReference>
<dbReference type="SMART" id="SM00935">
    <property type="entry name" value="OmpH"/>
    <property type="match status" value="1"/>
</dbReference>
<dbReference type="AlphaFoldDB" id="A0A3B0WJA7"/>
<gene>
    <name evidence="4" type="ORF">MNBD_GAMMA07-328</name>
</gene>